<comment type="subcellular location">
    <subcellularLocation>
        <location evidence="1">Membrane</location>
        <topology evidence="1">Multi-pass membrane protein</topology>
    </subcellularLocation>
</comment>
<feature type="transmembrane region" description="Helical" evidence="7">
    <location>
        <begin position="238"/>
        <end position="260"/>
    </location>
</feature>
<evidence type="ECO:0000256" key="5">
    <source>
        <dbReference type="ARBA" id="ARBA00023136"/>
    </source>
</evidence>
<feature type="transmembrane region" description="Helical" evidence="7">
    <location>
        <begin position="354"/>
        <end position="374"/>
    </location>
</feature>
<protein>
    <submittedName>
        <fullName evidence="9">Transmembrane amino acid transporter protein-domain-containing protein</fullName>
    </submittedName>
</protein>
<dbReference type="InterPro" id="IPR013057">
    <property type="entry name" value="AA_transpt_TM"/>
</dbReference>
<feature type="transmembrane region" description="Helical" evidence="7">
    <location>
        <begin position="76"/>
        <end position="95"/>
    </location>
</feature>
<dbReference type="PANTHER" id="PTHR22950:SF683">
    <property type="entry name" value="AMINO ACID TRANSPORTER (EUROFUNG)"/>
    <property type="match status" value="1"/>
</dbReference>
<dbReference type="Gene3D" id="1.20.1740.10">
    <property type="entry name" value="Amino acid/polyamine transporter I"/>
    <property type="match status" value="1"/>
</dbReference>
<feature type="transmembrane region" description="Helical" evidence="7">
    <location>
        <begin position="313"/>
        <end position="333"/>
    </location>
</feature>
<accession>A0ABQ6WG96</accession>
<feature type="transmembrane region" description="Helical" evidence="7">
    <location>
        <begin position="187"/>
        <end position="208"/>
    </location>
</feature>
<sequence>MSKEKSDLDPEAIEPTPVSDDQVVAGKPIAHDDVFGEITENGPNYRDVGWMGTTALMMKTQIGLGVLSMPQIFDSLGIMPGIILLLAIAAITTWADWMVGVFKLRHPHVYGVDDVGRLLFGRVGYEVFGASFCLLYTFVSGSAILSISIALNALSTHAVCTAVFVAIAAVVGFMFSSIQTLGRISWLAWVGALCIIISVFVVTIAVGIQGHPPVTSETAGMIVKSDYKIIANPTFTKAISAVSTLVFTYSGTPAFFSIVAEMREPRLYTRSLLVCQITVTTVYIVIGVVVYYYCGSYVASPALGSAGATVKKVSYGIALPGLIVSAVLFLHLSAKHIFVRILRGSRHLSSHTPIHWVTWLGSTFTVTLCAYLIASGVPVFSSLVSLIGALLGTLLTFQSTGCMWLYDNWKRSVEERSFTWKVGVAWSIFIVLAGTFLLIAGTYGSIVDIMDSYKESGGSAAWSCADNSGS</sequence>
<evidence type="ECO:0000313" key="10">
    <source>
        <dbReference type="Proteomes" id="UP000325395"/>
    </source>
</evidence>
<feature type="region of interest" description="Disordered" evidence="6">
    <location>
        <begin position="1"/>
        <end position="20"/>
    </location>
</feature>
<dbReference type="EMBL" id="ML735764">
    <property type="protein sequence ID" value="KAE8415608.1"/>
    <property type="molecule type" value="Genomic_DNA"/>
</dbReference>
<organism evidence="9 10">
    <name type="scientific">Aspergillus pseudocaelatus</name>
    <dbReference type="NCBI Taxonomy" id="1825620"/>
    <lineage>
        <taxon>Eukaryota</taxon>
        <taxon>Fungi</taxon>
        <taxon>Dikarya</taxon>
        <taxon>Ascomycota</taxon>
        <taxon>Pezizomycotina</taxon>
        <taxon>Eurotiomycetes</taxon>
        <taxon>Eurotiomycetidae</taxon>
        <taxon>Eurotiales</taxon>
        <taxon>Aspergillaceae</taxon>
        <taxon>Aspergillus</taxon>
        <taxon>Aspergillus subgen. Circumdati</taxon>
    </lineage>
</organism>
<dbReference type="Pfam" id="PF01490">
    <property type="entry name" value="Aa_trans"/>
    <property type="match status" value="1"/>
</dbReference>
<feature type="transmembrane region" description="Helical" evidence="7">
    <location>
        <begin position="156"/>
        <end position="175"/>
    </location>
</feature>
<dbReference type="PANTHER" id="PTHR22950">
    <property type="entry name" value="AMINO ACID TRANSPORTER"/>
    <property type="match status" value="1"/>
</dbReference>
<keyword evidence="5 7" id="KW-0472">Membrane</keyword>
<gene>
    <name evidence="9" type="ORF">BDV36DRAFT_297865</name>
</gene>
<keyword evidence="4 7" id="KW-1133">Transmembrane helix</keyword>
<evidence type="ECO:0000256" key="6">
    <source>
        <dbReference type="SAM" id="MobiDB-lite"/>
    </source>
</evidence>
<feature type="transmembrane region" description="Helical" evidence="7">
    <location>
        <begin position="380"/>
        <end position="406"/>
    </location>
</feature>
<feature type="transmembrane region" description="Helical" evidence="7">
    <location>
        <begin position="272"/>
        <end position="293"/>
    </location>
</feature>
<evidence type="ECO:0000259" key="8">
    <source>
        <dbReference type="Pfam" id="PF01490"/>
    </source>
</evidence>
<keyword evidence="10" id="KW-1185">Reference proteome</keyword>
<evidence type="ECO:0000256" key="2">
    <source>
        <dbReference type="ARBA" id="ARBA00008066"/>
    </source>
</evidence>
<feature type="transmembrane region" description="Helical" evidence="7">
    <location>
        <begin position="127"/>
        <end position="150"/>
    </location>
</feature>
<evidence type="ECO:0000313" key="9">
    <source>
        <dbReference type="EMBL" id="KAE8415608.1"/>
    </source>
</evidence>
<evidence type="ECO:0000256" key="1">
    <source>
        <dbReference type="ARBA" id="ARBA00004141"/>
    </source>
</evidence>
<reference evidence="9 10" key="1">
    <citation type="submission" date="2019-04" db="EMBL/GenBank/DDBJ databases">
        <authorList>
            <consortium name="DOE Joint Genome Institute"/>
            <person name="Mondo S."/>
            <person name="Kjaerbolling I."/>
            <person name="Vesth T."/>
            <person name="Frisvad J.C."/>
            <person name="Nybo J.L."/>
            <person name="Theobald S."/>
            <person name="Kildgaard S."/>
            <person name="Isbrandt T."/>
            <person name="Kuo A."/>
            <person name="Sato A."/>
            <person name="Lyhne E.K."/>
            <person name="Kogle M.E."/>
            <person name="Wiebenga A."/>
            <person name="Kun R.S."/>
            <person name="Lubbers R.J."/>
            <person name="Makela M.R."/>
            <person name="Barry K."/>
            <person name="Chovatia M."/>
            <person name="Clum A."/>
            <person name="Daum C."/>
            <person name="Haridas S."/>
            <person name="He G."/>
            <person name="LaButti K."/>
            <person name="Lipzen A."/>
            <person name="Riley R."/>
            <person name="Salamov A."/>
            <person name="Simmons B.A."/>
            <person name="Magnuson J.K."/>
            <person name="Henrissat B."/>
            <person name="Mortensen U.H."/>
            <person name="Larsen T.O."/>
            <person name="Devries R.P."/>
            <person name="Grigoriev I.V."/>
            <person name="Machida M."/>
            <person name="Baker S.E."/>
            <person name="Andersen M.R."/>
            <person name="Cantor M.N."/>
            <person name="Hua S.X."/>
        </authorList>
    </citation>
    <scope>NUCLEOTIDE SEQUENCE [LARGE SCALE GENOMIC DNA]</scope>
    <source>
        <strain evidence="9 10">CBS 117616</strain>
    </source>
</reference>
<evidence type="ECO:0000256" key="3">
    <source>
        <dbReference type="ARBA" id="ARBA00022692"/>
    </source>
</evidence>
<keyword evidence="3 7" id="KW-0812">Transmembrane</keyword>
<name>A0ABQ6WG96_9EURO</name>
<proteinExistence type="inferred from homology"/>
<comment type="similarity">
    <text evidence="2">Belongs to the amino acid/polyamine transporter 2 family.</text>
</comment>
<evidence type="ECO:0000256" key="7">
    <source>
        <dbReference type="SAM" id="Phobius"/>
    </source>
</evidence>
<evidence type="ECO:0000256" key="4">
    <source>
        <dbReference type="ARBA" id="ARBA00022989"/>
    </source>
</evidence>
<dbReference type="Proteomes" id="UP000325395">
    <property type="component" value="Unassembled WGS sequence"/>
</dbReference>
<feature type="domain" description="Amino acid transporter transmembrane" evidence="8">
    <location>
        <begin position="49"/>
        <end position="446"/>
    </location>
</feature>
<feature type="transmembrane region" description="Helical" evidence="7">
    <location>
        <begin position="418"/>
        <end position="443"/>
    </location>
</feature>